<keyword evidence="3" id="KW-1185">Reference proteome</keyword>
<dbReference type="Proteomes" id="UP000661193">
    <property type="component" value="Unassembled WGS sequence"/>
</dbReference>
<evidence type="ECO:0000313" key="3">
    <source>
        <dbReference type="Proteomes" id="UP000661193"/>
    </source>
</evidence>
<reference evidence="2 3" key="1">
    <citation type="submission" date="2021-01" db="EMBL/GenBank/DDBJ databases">
        <title>Genome sequencing of Micromonospora fiedleri MG-37.</title>
        <authorList>
            <person name="Moreland P.E.J."/>
            <person name="Stach J.E.M."/>
        </authorList>
    </citation>
    <scope>NUCLEOTIDE SEQUENCE [LARGE SCALE GENOMIC DNA]</scope>
    <source>
        <strain evidence="2 3">MG-37</strain>
    </source>
</reference>
<name>A0ABS1UPJ1_9ACTN</name>
<dbReference type="Pfam" id="PF20469">
    <property type="entry name" value="OLD-like_TOPRIM"/>
    <property type="match status" value="1"/>
</dbReference>
<dbReference type="RefSeq" id="WP_203221920.1">
    <property type="nucleotide sequence ID" value="NZ_JAETXL010000004.1"/>
</dbReference>
<dbReference type="GO" id="GO:0004519">
    <property type="term" value="F:endonuclease activity"/>
    <property type="evidence" value="ECO:0007669"/>
    <property type="project" value="UniProtKB-KW"/>
</dbReference>
<evidence type="ECO:0000259" key="1">
    <source>
        <dbReference type="Pfam" id="PF20469"/>
    </source>
</evidence>
<keyword evidence="2" id="KW-0378">Hydrolase</keyword>
<gene>
    <name evidence="2" type="ORF">JMF97_13905</name>
</gene>
<protein>
    <submittedName>
        <fullName evidence="2">ATP-dependent endonuclease</fullName>
    </submittedName>
</protein>
<feature type="domain" description="OLD protein-like TOPRIM" evidence="1">
    <location>
        <begin position="13"/>
        <end position="62"/>
    </location>
</feature>
<sequence length="212" mass="23815">MEVRIEVATLRDARTVLLVEGASDLVAVQTLAQRRGRDLAGEGVRVLAMGGATNIGHYLEQLGPRGRGLRLAGLYDVAEEGFVRRGLERAGLGTAPLAELGFHVCVRDLEDELIRALGTDGMQEVLAAEGDLRSFRLFQRQPAQQGRELPAQLRRFIGTRPAARRRTPDCWCRRSTWSACRVRWTRCSRRWRRRAGRHQLGSVEPVSRPPKR</sequence>
<comment type="caution">
    <text evidence="2">The sequence shown here is derived from an EMBL/GenBank/DDBJ whole genome shotgun (WGS) entry which is preliminary data.</text>
</comment>
<dbReference type="EMBL" id="JAETXL010000004">
    <property type="protein sequence ID" value="MBL6277251.1"/>
    <property type="molecule type" value="Genomic_DNA"/>
</dbReference>
<organism evidence="2 3">
    <name type="scientific">Micromonospora fiedleri</name>
    <dbReference type="NCBI Taxonomy" id="1157498"/>
    <lineage>
        <taxon>Bacteria</taxon>
        <taxon>Bacillati</taxon>
        <taxon>Actinomycetota</taxon>
        <taxon>Actinomycetes</taxon>
        <taxon>Micromonosporales</taxon>
        <taxon>Micromonosporaceae</taxon>
        <taxon>Micromonospora</taxon>
    </lineage>
</organism>
<keyword evidence="2" id="KW-0255">Endonuclease</keyword>
<evidence type="ECO:0000313" key="2">
    <source>
        <dbReference type="EMBL" id="MBL6277251.1"/>
    </source>
</evidence>
<accession>A0ABS1UPJ1</accession>
<dbReference type="InterPro" id="IPR034139">
    <property type="entry name" value="TOPRIM_OLD"/>
</dbReference>
<keyword evidence="2" id="KW-0540">Nuclease</keyword>
<proteinExistence type="predicted"/>